<dbReference type="Proteomes" id="UP000009168">
    <property type="component" value="Unassembled WGS sequence"/>
</dbReference>
<proteinExistence type="predicted"/>
<gene>
    <name evidence="1" type="ORF">TTHERM_00576820</name>
</gene>
<dbReference type="HOGENOM" id="CLU_011289_1_0_1"/>
<name>Q22V17_TETTS</name>
<dbReference type="KEGG" id="tet:TTHERM_00576820"/>
<dbReference type="InParanoid" id="Q22V17"/>
<dbReference type="EMBL" id="GG662798">
    <property type="protein sequence ID" value="EAR89131.1"/>
    <property type="molecule type" value="Genomic_DNA"/>
</dbReference>
<keyword evidence="2" id="KW-1185">Reference proteome</keyword>
<organism evidence="1 2">
    <name type="scientific">Tetrahymena thermophila (strain SB210)</name>
    <dbReference type="NCBI Taxonomy" id="312017"/>
    <lineage>
        <taxon>Eukaryota</taxon>
        <taxon>Sar</taxon>
        <taxon>Alveolata</taxon>
        <taxon>Ciliophora</taxon>
        <taxon>Intramacronucleata</taxon>
        <taxon>Oligohymenophorea</taxon>
        <taxon>Hymenostomatida</taxon>
        <taxon>Tetrahymenina</taxon>
        <taxon>Tetrahymenidae</taxon>
        <taxon>Tetrahymena</taxon>
    </lineage>
</organism>
<dbReference type="RefSeq" id="XP_001009376.1">
    <property type="nucleotide sequence ID" value="XM_001009376.1"/>
</dbReference>
<sequence>MINQEKGTDKILQIQEILSRQCPKHNEYPLDLLYITNKSNQHEICYMCFQSYPIKKEEIINIRQILFAKEDTVLQNYPPLENQNLYTQLINIFNEQMILDQSIIKIQQFFKEFEEKLIGIIKQLQRDMENKIENIKYLKKQLVETYNSISQKSELKNYFQNNNKDNSALHDLISKKFDELPENTQKIKELIDKFNTYKRSVNFDGPVKIEEAVISLMNQIDFFSDFNAEKYTQIIFQQELNDNHKYQLLNTSKQKKTNVDYLLELIKNQTNYCNNSSYDEIQKLLKKYSLLLNQIELNQPIWEEAKRNSFVNLSDQQLERVRLISEKIISIDKQYEENEASSSLKEDSALSDKSLQNYQPYCLQACIQPNSYEIYNNLFSGKASQYQRFQNLLKEYPIFELDSVQVGCHQLIFFNMIKSIYADSQNLHIQRLPNLNIQIQKINKKGHAICYSNTQLEEDKKYLIRLTIQSNPKNSNNLILFGLIPEQSKDISYLRDSGLTYNERADSCYTLTKLIKGDPIPEINKLNINKQIEIRIHLKKKLFRIATIPGYENISELDNRNRIKDNLNYRFGIELYQQDDQIIINEFMVEDQFNDDM</sequence>
<accession>Q22V17</accession>
<evidence type="ECO:0008006" key="3">
    <source>
        <dbReference type="Google" id="ProtNLM"/>
    </source>
</evidence>
<protein>
    <recommendedName>
        <fullName evidence="3">Zinc carboxypeptidase family protein</fullName>
    </recommendedName>
</protein>
<dbReference type="GeneID" id="7834679"/>
<dbReference type="AlphaFoldDB" id="Q22V17"/>
<evidence type="ECO:0000313" key="2">
    <source>
        <dbReference type="Proteomes" id="UP000009168"/>
    </source>
</evidence>
<reference evidence="2" key="1">
    <citation type="journal article" date="2006" name="PLoS Biol.">
        <title>Macronuclear genome sequence of the ciliate Tetrahymena thermophila, a model eukaryote.</title>
        <authorList>
            <person name="Eisen J.A."/>
            <person name="Coyne R.S."/>
            <person name="Wu M."/>
            <person name="Wu D."/>
            <person name="Thiagarajan M."/>
            <person name="Wortman J.R."/>
            <person name="Badger J.H."/>
            <person name="Ren Q."/>
            <person name="Amedeo P."/>
            <person name="Jones K.M."/>
            <person name="Tallon L.J."/>
            <person name="Delcher A.L."/>
            <person name="Salzberg S.L."/>
            <person name="Silva J.C."/>
            <person name="Haas B.J."/>
            <person name="Majoros W.H."/>
            <person name="Farzad M."/>
            <person name="Carlton J.M."/>
            <person name="Smith R.K. Jr."/>
            <person name="Garg J."/>
            <person name="Pearlman R.E."/>
            <person name="Karrer K.M."/>
            <person name="Sun L."/>
            <person name="Manning G."/>
            <person name="Elde N.C."/>
            <person name="Turkewitz A.P."/>
            <person name="Asai D.J."/>
            <person name="Wilkes D.E."/>
            <person name="Wang Y."/>
            <person name="Cai H."/>
            <person name="Collins K."/>
            <person name="Stewart B.A."/>
            <person name="Lee S.R."/>
            <person name="Wilamowska K."/>
            <person name="Weinberg Z."/>
            <person name="Ruzzo W.L."/>
            <person name="Wloga D."/>
            <person name="Gaertig J."/>
            <person name="Frankel J."/>
            <person name="Tsao C.-C."/>
            <person name="Gorovsky M.A."/>
            <person name="Keeling P.J."/>
            <person name="Waller R.F."/>
            <person name="Patron N.J."/>
            <person name="Cherry J.M."/>
            <person name="Stover N.A."/>
            <person name="Krieger C.J."/>
            <person name="del Toro C."/>
            <person name="Ryder H.F."/>
            <person name="Williamson S.C."/>
            <person name="Barbeau R.A."/>
            <person name="Hamilton E.P."/>
            <person name="Orias E."/>
        </authorList>
    </citation>
    <scope>NUCLEOTIDE SEQUENCE [LARGE SCALE GENOMIC DNA]</scope>
    <source>
        <strain evidence="2">SB210</strain>
    </source>
</reference>
<evidence type="ECO:0000313" key="1">
    <source>
        <dbReference type="EMBL" id="EAR89131.1"/>
    </source>
</evidence>